<sequence length="74" mass="7794">MSAPSICIVDLIIPQWVVTTIHKTHGRCFGLPLKGTDAKGSQAGSLNCFCVQVMPPSTNHYSLHAVSLSGGGTR</sequence>
<organism evidence="1 2">
    <name type="scientific">Pogonophryne albipinna</name>
    <dbReference type="NCBI Taxonomy" id="1090488"/>
    <lineage>
        <taxon>Eukaryota</taxon>
        <taxon>Metazoa</taxon>
        <taxon>Chordata</taxon>
        <taxon>Craniata</taxon>
        <taxon>Vertebrata</taxon>
        <taxon>Euteleostomi</taxon>
        <taxon>Actinopterygii</taxon>
        <taxon>Neopterygii</taxon>
        <taxon>Teleostei</taxon>
        <taxon>Neoteleostei</taxon>
        <taxon>Acanthomorphata</taxon>
        <taxon>Eupercaria</taxon>
        <taxon>Perciformes</taxon>
        <taxon>Notothenioidei</taxon>
        <taxon>Pogonophryne</taxon>
    </lineage>
</organism>
<evidence type="ECO:0000313" key="1">
    <source>
        <dbReference type="EMBL" id="KAJ4935095.1"/>
    </source>
</evidence>
<dbReference type="AlphaFoldDB" id="A0AAD6AZP8"/>
<gene>
    <name evidence="1" type="ORF">JOQ06_016631</name>
</gene>
<evidence type="ECO:0000313" key="2">
    <source>
        <dbReference type="Proteomes" id="UP001219934"/>
    </source>
</evidence>
<reference evidence="1" key="1">
    <citation type="submission" date="2022-11" db="EMBL/GenBank/DDBJ databases">
        <title>Chromosome-level genome of Pogonophryne albipinna.</title>
        <authorList>
            <person name="Jo E."/>
        </authorList>
    </citation>
    <scope>NUCLEOTIDE SEQUENCE</scope>
    <source>
        <strain evidence="1">SGF0006</strain>
        <tissue evidence="1">Muscle</tissue>
    </source>
</reference>
<comment type="caution">
    <text evidence="1">The sequence shown here is derived from an EMBL/GenBank/DDBJ whole genome shotgun (WGS) entry which is preliminary data.</text>
</comment>
<proteinExistence type="predicted"/>
<protein>
    <submittedName>
        <fullName evidence="1">Uncharacterized protein</fullName>
    </submittedName>
</protein>
<dbReference type="Proteomes" id="UP001219934">
    <property type="component" value="Unassembled WGS sequence"/>
</dbReference>
<name>A0AAD6AZP8_9TELE</name>
<dbReference type="EMBL" id="JAPTMU010000011">
    <property type="protein sequence ID" value="KAJ4935095.1"/>
    <property type="molecule type" value="Genomic_DNA"/>
</dbReference>
<accession>A0AAD6AZP8</accession>
<keyword evidence="2" id="KW-1185">Reference proteome</keyword>